<proteinExistence type="predicted"/>
<dbReference type="AlphaFoldDB" id="A0A1E3WFG2"/>
<gene>
    <name evidence="1" type="ORF">AUC71_07860</name>
</gene>
<keyword evidence="2" id="KW-1185">Reference proteome</keyword>
<dbReference type="EMBL" id="LPWD01000052">
    <property type="protein sequence ID" value="ODS03767.1"/>
    <property type="molecule type" value="Genomic_DNA"/>
</dbReference>
<evidence type="ECO:0000313" key="2">
    <source>
        <dbReference type="Proteomes" id="UP000095042"/>
    </source>
</evidence>
<protein>
    <submittedName>
        <fullName evidence="1">Uncharacterized protein</fullName>
    </submittedName>
</protein>
<reference evidence="1 2" key="1">
    <citation type="journal article" date="2016" name="Environ. Microbiol.">
        <title>New Methyloceanibacter diversity from North Sea sediments includes methanotroph containing solely the soluble methane monooxygenase.</title>
        <authorList>
            <person name="Vekeman B."/>
            <person name="Kerckhof F.M."/>
            <person name="Cremers G."/>
            <person name="de Vos P."/>
            <person name="Vandamme P."/>
            <person name="Boon N."/>
            <person name="Op den Camp H.J."/>
            <person name="Heylen K."/>
        </authorList>
    </citation>
    <scope>NUCLEOTIDE SEQUENCE [LARGE SCALE GENOMIC DNA]</scope>
    <source>
        <strain evidence="1 2">R-67177</strain>
    </source>
</reference>
<dbReference type="Proteomes" id="UP000095042">
    <property type="component" value="Unassembled WGS sequence"/>
</dbReference>
<sequence>MLLAVVALTPFLGAVIPLLAIRHGRNFCAIATGAVTLRRPHVSSFRGAGLYRGEVLAWSVLGCR</sequence>
<comment type="caution">
    <text evidence="1">The sequence shown here is derived from an EMBL/GenBank/DDBJ whole genome shotgun (WGS) entry which is preliminary data.</text>
</comment>
<organism evidence="1 2">
    <name type="scientific">Methyloceanibacter marginalis</name>
    <dbReference type="NCBI Taxonomy" id="1774971"/>
    <lineage>
        <taxon>Bacteria</taxon>
        <taxon>Pseudomonadati</taxon>
        <taxon>Pseudomonadota</taxon>
        <taxon>Alphaproteobacteria</taxon>
        <taxon>Hyphomicrobiales</taxon>
        <taxon>Hyphomicrobiaceae</taxon>
        <taxon>Methyloceanibacter</taxon>
    </lineage>
</organism>
<evidence type="ECO:0000313" key="1">
    <source>
        <dbReference type="EMBL" id="ODS03767.1"/>
    </source>
</evidence>
<accession>A0A1E3WFG2</accession>
<name>A0A1E3WFG2_9HYPH</name>